<dbReference type="GO" id="GO:1990481">
    <property type="term" value="P:mRNA pseudouridine synthesis"/>
    <property type="evidence" value="ECO:0007669"/>
    <property type="project" value="TreeGrafter"/>
</dbReference>
<dbReference type="InterPro" id="IPR020103">
    <property type="entry name" value="PsdUridine_synth_cat_dom_sf"/>
</dbReference>
<dbReference type="AlphaFoldDB" id="A0A098LG62"/>
<evidence type="ECO:0000313" key="8">
    <source>
        <dbReference type="EMBL" id="GAL85083.1"/>
    </source>
</evidence>
<dbReference type="SUPFAM" id="SSF55120">
    <property type="entry name" value="Pseudouridine synthase"/>
    <property type="match status" value="1"/>
</dbReference>
<accession>A0A098LG62</accession>
<name>A0A098LG62_9BACT</name>
<sequence>MTFDFEAGEVLLIDKPYEWSSFDVVRKIRNTFKMKKVGHAGTLDPLATGLLILCTGKKTKEIETYQGQEKEYEGLICLGKTTPSCDLETEFDQEFDISHITEDDIYRVASEFLGQQMQVPPCFSAIKVNGKRVYKLARKGINVEMKEREVFIKSFEIKKIDFPNIEFNIVCSKGTYIRSIARDFGEKLGAGSHLALLRRTRIGGFTIDKSYKLEDFLKLAGKKQGNEGL</sequence>
<protein>
    <recommendedName>
        <fullName evidence="5">tRNA pseudouridine synthase B</fullName>
        <ecNumber evidence="5">5.4.99.25</ecNumber>
    </recommendedName>
    <alternativeName>
        <fullName evidence="5">tRNA pseudouridine(55) synthase</fullName>
        <shortName evidence="5">Psi55 synthase</shortName>
    </alternativeName>
    <alternativeName>
        <fullName evidence="5">tRNA pseudouridylate synthase</fullName>
    </alternativeName>
    <alternativeName>
        <fullName evidence="5">tRNA-uridine isomerase</fullName>
    </alternativeName>
</protein>
<evidence type="ECO:0000259" key="7">
    <source>
        <dbReference type="Pfam" id="PF16198"/>
    </source>
</evidence>
<dbReference type="InterPro" id="IPR032819">
    <property type="entry name" value="TruB_C"/>
</dbReference>
<dbReference type="NCBIfam" id="TIGR00431">
    <property type="entry name" value="TruB"/>
    <property type="match status" value="1"/>
</dbReference>
<proteinExistence type="inferred from homology"/>
<organism evidence="8 9">
    <name type="scientific">Sporocytophaga myxococcoides</name>
    <dbReference type="NCBI Taxonomy" id="153721"/>
    <lineage>
        <taxon>Bacteria</taxon>
        <taxon>Pseudomonadati</taxon>
        <taxon>Bacteroidota</taxon>
        <taxon>Cytophagia</taxon>
        <taxon>Cytophagales</taxon>
        <taxon>Cytophagaceae</taxon>
        <taxon>Sporocytophaga</taxon>
    </lineage>
</organism>
<evidence type="ECO:0000256" key="5">
    <source>
        <dbReference type="HAMAP-Rule" id="MF_01080"/>
    </source>
</evidence>
<feature type="active site" description="Nucleophile" evidence="5">
    <location>
        <position position="44"/>
    </location>
</feature>
<dbReference type="PANTHER" id="PTHR13767:SF2">
    <property type="entry name" value="PSEUDOURIDYLATE SYNTHASE TRUB1"/>
    <property type="match status" value="1"/>
</dbReference>
<dbReference type="InterPro" id="IPR014780">
    <property type="entry name" value="tRNA_psdUridine_synth_TruB"/>
</dbReference>
<dbReference type="STRING" id="153721.MYP_2311"/>
<feature type="domain" description="tRNA pseudouridylate synthase B C-terminal" evidence="7">
    <location>
        <begin position="178"/>
        <end position="218"/>
    </location>
</feature>
<comment type="catalytic activity">
    <reaction evidence="1 5">
        <text>uridine(55) in tRNA = pseudouridine(55) in tRNA</text>
        <dbReference type="Rhea" id="RHEA:42532"/>
        <dbReference type="Rhea" id="RHEA-COMP:10101"/>
        <dbReference type="Rhea" id="RHEA-COMP:10102"/>
        <dbReference type="ChEBI" id="CHEBI:65314"/>
        <dbReference type="ChEBI" id="CHEBI:65315"/>
        <dbReference type="EC" id="5.4.99.25"/>
    </reaction>
</comment>
<dbReference type="PANTHER" id="PTHR13767">
    <property type="entry name" value="TRNA-PSEUDOURIDINE SYNTHASE"/>
    <property type="match status" value="1"/>
</dbReference>
<dbReference type="InterPro" id="IPR002501">
    <property type="entry name" value="PsdUridine_synth_N"/>
</dbReference>
<dbReference type="OrthoDB" id="9802309at2"/>
<reference evidence="8 9" key="1">
    <citation type="submission" date="2014-09" db="EMBL/GenBank/DDBJ databases">
        <title>Sporocytophaga myxococcoides PG-01 genome sequencing.</title>
        <authorList>
            <person name="Liu L."/>
            <person name="Gao P.J."/>
            <person name="Chen G.J."/>
            <person name="Wang L.S."/>
        </authorList>
    </citation>
    <scope>NUCLEOTIDE SEQUENCE [LARGE SCALE GENOMIC DNA]</scope>
    <source>
        <strain evidence="8 9">PG-01</strain>
    </source>
</reference>
<dbReference type="EMBL" id="BBLT01000004">
    <property type="protein sequence ID" value="GAL85083.1"/>
    <property type="molecule type" value="Genomic_DNA"/>
</dbReference>
<dbReference type="GO" id="GO:0003723">
    <property type="term" value="F:RNA binding"/>
    <property type="evidence" value="ECO:0007669"/>
    <property type="project" value="InterPro"/>
</dbReference>
<dbReference type="Gene3D" id="3.30.2350.10">
    <property type="entry name" value="Pseudouridine synthase"/>
    <property type="match status" value="1"/>
</dbReference>
<dbReference type="CDD" id="cd02573">
    <property type="entry name" value="PseudoU_synth_EcTruB"/>
    <property type="match status" value="1"/>
</dbReference>
<gene>
    <name evidence="5" type="primary">truB</name>
    <name evidence="8" type="ORF">MYP_2311</name>
</gene>
<keyword evidence="9" id="KW-1185">Reference proteome</keyword>
<comment type="caution">
    <text evidence="8">The sequence shown here is derived from an EMBL/GenBank/DDBJ whole genome shotgun (WGS) entry which is preliminary data.</text>
</comment>
<dbReference type="GO" id="GO:0031119">
    <property type="term" value="P:tRNA pseudouridine synthesis"/>
    <property type="evidence" value="ECO:0007669"/>
    <property type="project" value="UniProtKB-UniRule"/>
</dbReference>
<evidence type="ECO:0000256" key="1">
    <source>
        <dbReference type="ARBA" id="ARBA00000385"/>
    </source>
</evidence>
<dbReference type="Pfam" id="PF01509">
    <property type="entry name" value="TruB_N"/>
    <property type="match status" value="1"/>
</dbReference>
<evidence type="ECO:0000256" key="3">
    <source>
        <dbReference type="ARBA" id="ARBA00022694"/>
    </source>
</evidence>
<dbReference type="GO" id="GO:0160148">
    <property type="term" value="F:tRNA pseudouridine(55) synthase activity"/>
    <property type="evidence" value="ECO:0007669"/>
    <property type="project" value="UniProtKB-EC"/>
</dbReference>
<evidence type="ECO:0000256" key="2">
    <source>
        <dbReference type="ARBA" id="ARBA00005642"/>
    </source>
</evidence>
<keyword evidence="4 5" id="KW-0413">Isomerase</keyword>
<dbReference type="EC" id="5.4.99.25" evidence="5"/>
<dbReference type="eggNOG" id="COG0130">
    <property type="taxonomic scope" value="Bacteria"/>
</dbReference>
<comment type="function">
    <text evidence="5">Responsible for synthesis of pseudouridine from uracil-55 in the psi GC loop of transfer RNAs.</text>
</comment>
<keyword evidence="3 5" id="KW-0819">tRNA processing</keyword>
<feature type="domain" description="Pseudouridine synthase II N-terminal" evidence="6">
    <location>
        <begin position="29"/>
        <end position="177"/>
    </location>
</feature>
<comment type="similarity">
    <text evidence="2 5">Belongs to the pseudouridine synthase TruB family. Type 1 subfamily.</text>
</comment>
<dbReference type="HAMAP" id="MF_01080">
    <property type="entry name" value="TruB_bact"/>
    <property type="match status" value="1"/>
</dbReference>
<dbReference type="Proteomes" id="UP000030185">
    <property type="component" value="Unassembled WGS sequence"/>
</dbReference>
<dbReference type="Pfam" id="PF16198">
    <property type="entry name" value="TruB_C_2"/>
    <property type="match status" value="1"/>
</dbReference>
<evidence type="ECO:0000256" key="4">
    <source>
        <dbReference type="ARBA" id="ARBA00023235"/>
    </source>
</evidence>
<dbReference type="RefSeq" id="WP_045463094.1">
    <property type="nucleotide sequence ID" value="NZ_BBLT01000004.1"/>
</dbReference>
<evidence type="ECO:0000313" key="9">
    <source>
        <dbReference type="Proteomes" id="UP000030185"/>
    </source>
</evidence>
<evidence type="ECO:0000259" key="6">
    <source>
        <dbReference type="Pfam" id="PF01509"/>
    </source>
</evidence>